<gene>
    <name evidence="3" type="ORF">NCI00_12160</name>
</gene>
<dbReference type="Proteomes" id="UP001204772">
    <property type="component" value="Unassembled WGS sequence"/>
</dbReference>
<proteinExistence type="predicted"/>
<accession>A0ABT1FQY2</accession>
<organism evidence="3 4">
    <name type="scientific">Runella salmonicolor</name>
    <dbReference type="NCBI Taxonomy" id="2950278"/>
    <lineage>
        <taxon>Bacteria</taxon>
        <taxon>Pseudomonadati</taxon>
        <taxon>Bacteroidota</taxon>
        <taxon>Cytophagia</taxon>
        <taxon>Cytophagales</taxon>
        <taxon>Spirosomataceae</taxon>
        <taxon>Runella</taxon>
    </lineage>
</organism>
<sequence length="219" mass="24204">MRKTYLILAFGVLLTYSATAQSTANPDAPPPPVRQNEGPIKVLDAPPRKSEDPQRPPSALDKIRLGGSIGPLSFGTFTSIGVSPIAGYQVTERLSLGGGLSYTYSSYKNPYTRVKTNSNNYGGRFFGMFNIFESINLNAEYESLNVEYPDFTSQIYRRTWLNSAMVGASYSTPIGGRFVRAFNLIVLYNLSYNNLVNPSDRTQNIYPTSSPLVIRAVLF</sequence>
<keyword evidence="4" id="KW-1185">Reference proteome</keyword>
<protein>
    <recommendedName>
        <fullName evidence="5">Outer membrane protein beta-barrel domain-containing protein</fullName>
    </recommendedName>
</protein>
<evidence type="ECO:0000313" key="4">
    <source>
        <dbReference type="Proteomes" id="UP001204772"/>
    </source>
</evidence>
<evidence type="ECO:0000313" key="3">
    <source>
        <dbReference type="EMBL" id="MCP1383188.1"/>
    </source>
</evidence>
<keyword evidence="2" id="KW-0732">Signal</keyword>
<reference evidence="3 4" key="1">
    <citation type="submission" date="2022-06" db="EMBL/GenBank/DDBJ databases">
        <title>Runella sp. S5 genome sequencing.</title>
        <authorList>
            <person name="Park S."/>
        </authorList>
    </citation>
    <scope>NUCLEOTIDE SEQUENCE [LARGE SCALE GENOMIC DNA]</scope>
    <source>
        <strain evidence="3 4">S5</strain>
    </source>
</reference>
<feature type="signal peptide" evidence="2">
    <location>
        <begin position="1"/>
        <end position="20"/>
    </location>
</feature>
<evidence type="ECO:0000256" key="2">
    <source>
        <dbReference type="SAM" id="SignalP"/>
    </source>
</evidence>
<dbReference type="RefSeq" id="WP_253527867.1">
    <property type="nucleotide sequence ID" value="NZ_JAMZEL010000004.1"/>
</dbReference>
<comment type="caution">
    <text evidence="3">The sequence shown here is derived from an EMBL/GenBank/DDBJ whole genome shotgun (WGS) entry which is preliminary data.</text>
</comment>
<evidence type="ECO:0000256" key="1">
    <source>
        <dbReference type="SAM" id="MobiDB-lite"/>
    </source>
</evidence>
<dbReference type="EMBL" id="JAMZEL010000004">
    <property type="protein sequence ID" value="MCP1383188.1"/>
    <property type="molecule type" value="Genomic_DNA"/>
</dbReference>
<evidence type="ECO:0008006" key="5">
    <source>
        <dbReference type="Google" id="ProtNLM"/>
    </source>
</evidence>
<feature type="chain" id="PRO_5045720411" description="Outer membrane protein beta-barrel domain-containing protein" evidence="2">
    <location>
        <begin position="21"/>
        <end position="219"/>
    </location>
</feature>
<dbReference type="SUPFAM" id="SSF56935">
    <property type="entry name" value="Porins"/>
    <property type="match status" value="1"/>
</dbReference>
<feature type="region of interest" description="Disordered" evidence="1">
    <location>
        <begin position="22"/>
        <end position="58"/>
    </location>
</feature>
<name>A0ABT1FQY2_9BACT</name>